<keyword evidence="1 3" id="KW-0597">Phosphoprotein</keyword>
<dbReference type="PROSITE" id="PS50894">
    <property type="entry name" value="HPT"/>
    <property type="match status" value="1"/>
</dbReference>
<dbReference type="GO" id="GO:0000160">
    <property type="term" value="P:phosphorelay signal transduction system"/>
    <property type="evidence" value="ECO:0007669"/>
    <property type="project" value="InterPro"/>
</dbReference>
<feature type="region of interest" description="Disordered" evidence="4">
    <location>
        <begin position="122"/>
        <end position="148"/>
    </location>
</feature>
<dbReference type="SMART" id="SM00448">
    <property type="entry name" value="REC"/>
    <property type="match status" value="1"/>
</dbReference>
<dbReference type="Pfam" id="PF00072">
    <property type="entry name" value="Response_reg"/>
    <property type="match status" value="1"/>
</dbReference>
<dbReference type="SUPFAM" id="SSF52172">
    <property type="entry name" value="CheY-like"/>
    <property type="match status" value="1"/>
</dbReference>
<dbReference type="GO" id="GO:0005524">
    <property type="term" value="F:ATP binding"/>
    <property type="evidence" value="ECO:0007669"/>
    <property type="project" value="UniProtKB-KW"/>
</dbReference>
<organism evidence="7 8">
    <name type="scientific">Desulfovibrio psychrotolerans</name>
    <dbReference type="NCBI Taxonomy" id="415242"/>
    <lineage>
        <taxon>Bacteria</taxon>
        <taxon>Pseudomonadati</taxon>
        <taxon>Thermodesulfobacteriota</taxon>
        <taxon>Desulfovibrionia</taxon>
        <taxon>Desulfovibrionales</taxon>
        <taxon>Desulfovibrionaceae</taxon>
        <taxon>Desulfovibrio</taxon>
    </lineage>
</organism>
<evidence type="ECO:0000256" key="3">
    <source>
        <dbReference type="PROSITE-ProRule" id="PRU00169"/>
    </source>
</evidence>
<evidence type="ECO:0000256" key="2">
    <source>
        <dbReference type="PROSITE-ProRule" id="PRU00110"/>
    </source>
</evidence>
<feature type="domain" description="Response regulatory" evidence="5">
    <location>
        <begin position="2"/>
        <end position="116"/>
    </location>
</feature>
<comment type="caution">
    <text evidence="7">The sequence shown here is derived from an EMBL/GenBank/DDBJ whole genome shotgun (WGS) entry which is preliminary data.</text>
</comment>
<dbReference type="EMBL" id="BLVP01000008">
    <property type="protein sequence ID" value="GFM37462.1"/>
    <property type="molecule type" value="Genomic_DNA"/>
</dbReference>
<feature type="compositionally biased region" description="Low complexity" evidence="4">
    <location>
        <begin position="137"/>
        <end position="148"/>
    </location>
</feature>
<evidence type="ECO:0000259" key="5">
    <source>
        <dbReference type="PROSITE" id="PS50110"/>
    </source>
</evidence>
<dbReference type="InterPro" id="IPR036641">
    <property type="entry name" value="HPT_dom_sf"/>
</dbReference>
<accession>A0A7J0BWC0</accession>
<dbReference type="Gene3D" id="3.40.50.2300">
    <property type="match status" value="1"/>
</dbReference>
<evidence type="ECO:0000256" key="1">
    <source>
        <dbReference type="ARBA" id="ARBA00022553"/>
    </source>
</evidence>
<dbReference type="PANTHER" id="PTHR45339">
    <property type="entry name" value="HYBRID SIGNAL TRANSDUCTION HISTIDINE KINASE J"/>
    <property type="match status" value="1"/>
</dbReference>
<dbReference type="InterPro" id="IPR011006">
    <property type="entry name" value="CheY-like_superfamily"/>
</dbReference>
<protein>
    <recommendedName>
        <fullName evidence="9">Response regulator</fullName>
    </recommendedName>
</protein>
<dbReference type="Pfam" id="PF01627">
    <property type="entry name" value="Hpt"/>
    <property type="match status" value="1"/>
</dbReference>
<reference evidence="7 8" key="1">
    <citation type="submission" date="2020-05" db="EMBL/GenBank/DDBJ databases">
        <title>Draft genome sequence of Desulfovibrio psychrotolerans JS1T.</title>
        <authorList>
            <person name="Ueno A."/>
            <person name="Tamazawa S."/>
            <person name="Tamamura S."/>
            <person name="Murakami T."/>
            <person name="Kiyama T."/>
            <person name="Inomata H."/>
            <person name="Amano Y."/>
            <person name="Miyakawa K."/>
            <person name="Tamaki H."/>
            <person name="Naganuma T."/>
            <person name="Kaneko K."/>
        </authorList>
    </citation>
    <scope>NUCLEOTIDE SEQUENCE [LARGE SCALE GENOMIC DNA]</scope>
    <source>
        <strain evidence="7 8">JS1</strain>
    </source>
</reference>
<dbReference type="AlphaFoldDB" id="A0A7J0BWC0"/>
<evidence type="ECO:0000313" key="7">
    <source>
        <dbReference type="EMBL" id="GFM37462.1"/>
    </source>
</evidence>
<evidence type="ECO:0000256" key="4">
    <source>
        <dbReference type="SAM" id="MobiDB-lite"/>
    </source>
</evidence>
<feature type="modified residue" description="Phosphohistidine" evidence="2">
    <location>
        <position position="204"/>
    </location>
</feature>
<dbReference type="GO" id="GO:0004672">
    <property type="term" value="F:protein kinase activity"/>
    <property type="evidence" value="ECO:0007669"/>
    <property type="project" value="UniProtKB-ARBA"/>
</dbReference>
<evidence type="ECO:0000313" key="8">
    <source>
        <dbReference type="Proteomes" id="UP000503820"/>
    </source>
</evidence>
<evidence type="ECO:0000259" key="6">
    <source>
        <dbReference type="PROSITE" id="PS50894"/>
    </source>
</evidence>
<name>A0A7J0BWC0_9BACT</name>
<dbReference type="InterPro" id="IPR008207">
    <property type="entry name" value="Sig_transdc_His_kin_Hpt_dom"/>
</dbReference>
<gene>
    <name evidence="7" type="ORF">DSM19430T_21460</name>
</gene>
<dbReference type="SUPFAM" id="SSF47226">
    <property type="entry name" value="Histidine-containing phosphotransfer domain, HPT domain"/>
    <property type="match status" value="1"/>
</dbReference>
<dbReference type="GO" id="GO:0005886">
    <property type="term" value="C:plasma membrane"/>
    <property type="evidence" value="ECO:0007669"/>
    <property type="project" value="UniProtKB-SubCell"/>
</dbReference>
<keyword evidence="8" id="KW-1185">Reference proteome</keyword>
<feature type="domain" description="HPt" evidence="6">
    <location>
        <begin position="161"/>
        <end position="259"/>
    </location>
</feature>
<dbReference type="Proteomes" id="UP000503820">
    <property type="component" value="Unassembled WGS sequence"/>
</dbReference>
<dbReference type="InterPro" id="IPR001789">
    <property type="entry name" value="Sig_transdc_resp-reg_receiver"/>
</dbReference>
<sequence>MSVLLVEDSRLSAQAALCVLRRAGADTEWTDSGKAALDAFRLREFDMVIMDLSLPDMDGYAVARRMRAQRSKVFLLACTASRKDAVHDACLQAGFEDVLGKPLTRSALERVLRQMAGLSGGQDTVDGPVGDVPLGASETSGTSGTSDKSGAVCDVEAIMREMGISRDEYGSLLGAVSDVLKHYREEVLRLYEQGAISALVGSAHRIKGECAAVGAFRANGYAGLVEEAAGRNDDAPALQDAVAGLVAALDELADFARSWR</sequence>
<proteinExistence type="predicted"/>
<feature type="modified residue" description="4-aspartylphosphate" evidence="3">
    <location>
        <position position="51"/>
    </location>
</feature>
<dbReference type="Gene3D" id="1.20.120.160">
    <property type="entry name" value="HPT domain"/>
    <property type="match status" value="1"/>
</dbReference>
<dbReference type="CDD" id="cd17546">
    <property type="entry name" value="REC_hyHK_CKI1_RcsC-like"/>
    <property type="match status" value="1"/>
</dbReference>
<dbReference type="PROSITE" id="PS50110">
    <property type="entry name" value="RESPONSE_REGULATORY"/>
    <property type="match status" value="1"/>
</dbReference>
<dbReference type="PANTHER" id="PTHR45339:SF6">
    <property type="entry name" value="SENSORY HISTIDINE PROTEIN KINASE"/>
    <property type="match status" value="1"/>
</dbReference>
<evidence type="ECO:0008006" key="9">
    <source>
        <dbReference type="Google" id="ProtNLM"/>
    </source>
</evidence>